<keyword evidence="2" id="KW-1185">Reference proteome</keyword>
<protein>
    <submittedName>
        <fullName evidence="1">Complexin-2</fullName>
    </submittedName>
</protein>
<organism evidence="1 2">
    <name type="scientific">Sellimonas caecigallum</name>
    <dbReference type="NCBI Taxonomy" id="2592333"/>
    <lineage>
        <taxon>Bacteria</taxon>
        <taxon>Bacillati</taxon>
        <taxon>Bacillota</taxon>
        <taxon>Clostridia</taxon>
        <taxon>Lachnospirales</taxon>
        <taxon>Lachnospiraceae</taxon>
        <taxon>Sellimonas</taxon>
    </lineage>
</organism>
<evidence type="ECO:0000313" key="1">
    <source>
        <dbReference type="EMBL" id="MBY0759793.1"/>
    </source>
</evidence>
<evidence type="ECO:0000313" key="2">
    <source>
        <dbReference type="Proteomes" id="UP000779049"/>
    </source>
</evidence>
<proteinExistence type="predicted"/>
<dbReference type="Proteomes" id="UP000779049">
    <property type="component" value="Unassembled WGS sequence"/>
</dbReference>
<sequence length="68" mass="8237">MFVLLIHYHLMEDDSNVDEIRVGLEKKLDAMVLRELYGKSKTAPTEEEREKARQEYLDRRGIPDRFRW</sequence>
<accession>A0ABS7L9Y5</accession>
<name>A0ABS7L9Y5_9FIRM</name>
<dbReference type="EMBL" id="VIRV01000026">
    <property type="protein sequence ID" value="MBY0759793.1"/>
    <property type="molecule type" value="Genomic_DNA"/>
</dbReference>
<comment type="caution">
    <text evidence="1">The sequence shown here is derived from an EMBL/GenBank/DDBJ whole genome shotgun (WGS) entry which is preliminary data.</text>
</comment>
<reference evidence="1 2" key="1">
    <citation type="journal article" date="2020" name="New Microbes New Infect">
        <title>Sellimonas caecigallum sp. nov., description and genome sequence of a new member of the Sellimonas genus isolated from the cecum of feral chicken.</title>
        <authorList>
            <person name="Wongkuna S."/>
            <person name="Ghimire S."/>
            <person name="Antony L."/>
            <person name="Chankhamhaengdecha S."/>
            <person name="Janvilisri T."/>
            <person name="Scaria J."/>
        </authorList>
    </citation>
    <scope>NUCLEOTIDE SEQUENCE [LARGE SCALE GENOMIC DNA]</scope>
    <source>
        <strain evidence="1 2">SW451</strain>
    </source>
</reference>
<gene>
    <name evidence="1" type="ORF">FLB61_12000</name>
</gene>